<evidence type="ECO:0000256" key="2">
    <source>
        <dbReference type="ARBA" id="ARBA00022618"/>
    </source>
</evidence>
<dbReference type="PANTHER" id="PTHR37485">
    <property type="entry name" value="CELL DIVISION PROTEIN FTSB"/>
    <property type="match status" value="1"/>
</dbReference>
<dbReference type="RefSeq" id="WP_246951430.1">
    <property type="nucleotide sequence ID" value="NZ_JALKII010000004.1"/>
</dbReference>
<comment type="subunit">
    <text evidence="7">Part of a complex composed of FtsB, FtsL and FtsQ.</text>
</comment>
<keyword evidence="5 7" id="KW-0472">Membrane</keyword>
<organism evidence="8 9">
    <name type="scientific">Alcanivorax quisquiliarum</name>
    <dbReference type="NCBI Taxonomy" id="2933565"/>
    <lineage>
        <taxon>Bacteria</taxon>
        <taxon>Pseudomonadati</taxon>
        <taxon>Pseudomonadota</taxon>
        <taxon>Gammaproteobacteria</taxon>
        <taxon>Oceanospirillales</taxon>
        <taxon>Alcanivoracaceae</taxon>
        <taxon>Alcanivorax</taxon>
    </lineage>
</organism>
<dbReference type="PANTHER" id="PTHR37485:SF1">
    <property type="entry name" value="CELL DIVISION PROTEIN FTSB"/>
    <property type="match status" value="1"/>
</dbReference>
<evidence type="ECO:0000256" key="5">
    <source>
        <dbReference type="ARBA" id="ARBA00023136"/>
    </source>
</evidence>
<evidence type="ECO:0000256" key="3">
    <source>
        <dbReference type="ARBA" id="ARBA00022692"/>
    </source>
</evidence>
<evidence type="ECO:0000256" key="7">
    <source>
        <dbReference type="HAMAP-Rule" id="MF_00599"/>
    </source>
</evidence>
<keyword evidence="7" id="KW-0175">Coiled coil</keyword>
<dbReference type="InterPro" id="IPR007060">
    <property type="entry name" value="FtsL/DivIC"/>
</dbReference>
<keyword evidence="3 7" id="KW-0812">Transmembrane</keyword>
<accession>A0ABT0E725</accession>
<dbReference type="Proteomes" id="UP001165524">
    <property type="component" value="Unassembled WGS sequence"/>
</dbReference>
<feature type="topological domain" description="Periplasmic" evidence="7">
    <location>
        <begin position="28"/>
        <end position="100"/>
    </location>
</feature>
<keyword evidence="2 7" id="KW-0132">Cell division</keyword>
<evidence type="ECO:0000313" key="8">
    <source>
        <dbReference type="EMBL" id="MCK0537638.1"/>
    </source>
</evidence>
<dbReference type="InterPro" id="IPR023081">
    <property type="entry name" value="Cell_div_FtsB"/>
</dbReference>
<proteinExistence type="inferred from homology"/>
<evidence type="ECO:0000313" key="9">
    <source>
        <dbReference type="Proteomes" id="UP001165524"/>
    </source>
</evidence>
<dbReference type="EMBL" id="JALKII010000004">
    <property type="protein sequence ID" value="MCK0537638.1"/>
    <property type="molecule type" value="Genomic_DNA"/>
</dbReference>
<comment type="similarity">
    <text evidence="7">Belongs to the FtsB family.</text>
</comment>
<protein>
    <recommendedName>
        <fullName evidence="7">Cell division protein FtsB</fullName>
    </recommendedName>
</protein>
<evidence type="ECO:0000256" key="1">
    <source>
        <dbReference type="ARBA" id="ARBA00022475"/>
    </source>
</evidence>
<comment type="function">
    <text evidence="7">Essential cell division protein. May link together the upstream cell division proteins, which are predominantly cytoplasmic, with the downstream cell division proteins, which are predominantly periplasmic.</text>
</comment>
<feature type="topological domain" description="Cytoplasmic" evidence="7">
    <location>
        <begin position="1"/>
        <end position="9"/>
    </location>
</feature>
<feature type="coiled-coil region" evidence="7">
    <location>
        <begin position="35"/>
        <end position="62"/>
    </location>
</feature>
<reference evidence="8" key="1">
    <citation type="submission" date="2022-04" db="EMBL/GenBank/DDBJ databases">
        <title>Alcanivorax sp. CY1518 draft genome sequence.</title>
        <authorList>
            <person name="Zhao G."/>
            <person name="An M."/>
        </authorList>
    </citation>
    <scope>NUCLEOTIDE SEQUENCE</scope>
    <source>
        <strain evidence="8">CY1518</strain>
    </source>
</reference>
<keyword evidence="4 7" id="KW-1133">Transmembrane helix</keyword>
<comment type="subcellular location">
    <subcellularLocation>
        <location evidence="7">Cell inner membrane</location>
        <topology evidence="7">Single-pass type II membrane protein</topology>
    </subcellularLocation>
    <text evidence="7">Localizes to the division septum.</text>
</comment>
<name>A0ABT0E725_9GAMM</name>
<keyword evidence="9" id="KW-1185">Reference proteome</keyword>
<keyword evidence="6 7" id="KW-0131">Cell cycle</keyword>
<dbReference type="Pfam" id="PF04977">
    <property type="entry name" value="DivIC"/>
    <property type="match status" value="1"/>
</dbReference>
<gene>
    <name evidence="7" type="primary">ftsB</name>
    <name evidence="8" type="ORF">MU846_07940</name>
</gene>
<comment type="caution">
    <text evidence="8">The sequence shown here is derived from an EMBL/GenBank/DDBJ whole genome shotgun (WGS) entry which is preliminary data.</text>
</comment>
<evidence type="ECO:0000256" key="4">
    <source>
        <dbReference type="ARBA" id="ARBA00022989"/>
    </source>
</evidence>
<sequence length="100" mass="11136">MKRPATATLLLAVMVLALLMLQARLWFGEGSLRHVAGLRQQLAALEAENARLAERNRLIAADVQDLKDGLDKIEEIARRDLGLVREGETFYLVLDRDAAP</sequence>
<dbReference type="HAMAP" id="MF_00599">
    <property type="entry name" value="FtsB"/>
    <property type="match status" value="1"/>
</dbReference>
<keyword evidence="7" id="KW-0997">Cell inner membrane</keyword>
<keyword evidence="1 7" id="KW-1003">Cell membrane</keyword>
<evidence type="ECO:0000256" key="6">
    <source>
        <dbReference type="ARBA" id="ARBA00023306"/>
    </source>
</evidence>